<organism evidence="1 2">
    <name type="scientific">Mycena maculata</name>
    <dbReference type="NCBI Taxonomy" id="230809"/>
    <lineage>
        <taxon>Eukaryota</taxon>
        <taxon>Fungi</taxon>
        <taxon>Dikarya</taxon>
        <taxon>Basidiomycota</taxon>
        <taxon>Agaricomycotina</taxon>
        <taxon>Agaricomycetes</taxon>
        <taxon>Agaricomycetidae</taxon>
        <taxon>Agaricales</taxon>
        <taxon>Marasmiineae</taxon>
        <taxon>Mycenaceae</taxon>
        <taxon>Mycena</taxon>
    </lineage>
</organism>
<dbReference type="EMBL" id="JARJLG010000148">
    <property type="protein sequence ID" value="KAJ7736565.1"/>
    <property type="molecule type" value="Genomic_DNA"/>
</dbReference>
<sequence>MQCDPTAPQTPPAEYINNLKITGRLHAKARGKERLFAICNSTIRTNVCITFICCVIHFSWYYTIVSRPMVPRGELGQAFSIPDEYIDGPLWDRVISIQAALIRPNWTLVFVDHNSIIQFHFMHLSPSFSPADMQPGSQIWPLLWNANHGPVYSQEPDATLAAFELWRAKMRRKPFSSASIFSTMKTYQTVFNGSGAQEATDLLFLALIHPQMLAFYICKFDCLWDRFVQANIDYDQSRMDLALSPAALPYTSGPRPFHFNSDGHKRNLSQITSYRCSNVILTADRLYKAHELGLFVPNAVIQPDGTALVPPNSVAEDPSVTTVLRAGRGKVIIPNYAIGIHAGQKDLMTYSPFTAQAGFDWTNATRSTVGADVRQDVNDTTLGLYSFRIFLVESFPAVLETSKELGTPTVNDLRHKKLPNQLP</sequence>
<dbReference type="Proteomes" id="UP001215280">
    <property type="component" value="Unassembled WGS sequence"/>
</dbReference>
<accession>A0AAD7I8Y7</accession>
<gene>
    <name evidence="1" type="ORF">DFH07DRAFT_966800</name>
</gene>
<evidence type="ECO:0000313" key="2">
    <source>
        <dbReference type="Proteomes" id="UP001215280"/>
    </source>
</evidence>
<reference evidence="1" key="1">
    <citation type="submission" date="2023-03" db="EMBL/GenBank/DDBJ databases">
        <title>Massive genome expansion in bonnet fungi (Mycena s.s.) driven by repeated elements and novel gene families across ecological guilds.</title>
        <authorList>
            <consortium name="Lawrence Berkeley National Laboratory"/>
            <person name="Harder C.B."/>
            <person name="Miyauchi S."/>
            <person name="Viragh M."/>
            <person name="Kuo A."/>
            <person name="Thoen E."/>
            <person name="Andreopoulos B."/>
            <person name="Lu D."/>
            <person name="Skrede I."/>
            <person name="Drula E."/>
            <person name="Henrissat B."/>
            <person name="Morin E."/>
            <person name="Kohler A."/>
            <person name="Barry K."/>
            <person name="LaButti K."/>
            <person name="Morin E."/>
            <person name="Salamov A."/>
            <person name="Lipzen A."/>
            <person name="Mereny Z."/>
            <person name="Hegedus B."/>
            <person name="Baldrian P."/>
            <person name="Stursova M."/>
            <person name="Weitz H."/>
            <person name="Taylor A."/>
            <person name="Grigoriev I.V."/>
            <person name="Nagy L.G."/>
            <person name="Martin F."/>
            <person name="Kauserud H."/>
        </authorList>
    </citation>
    <scope>NUCLEOTIDE SEQUENCE</scope>
    <source>
        <strain evidence="1">CBHHK188m</strain>
    </source>
</reference>
<name>A0AAD7I8Y7_9AGAR</name>
<keyword evidence="2" id="KW-1185">Reference proteome</keyword>
<evidence type="ECO:0000313" key="1">
    <source>
        <dbReference type="EMBL" id="KAJ7736565.1"/>
    </source>
</evidence>
<protein>
    <submittedName>
        <fullName evidence="1">Uncharacterized protein</fullName>
    </submittedName>
</protein>
<dbReference type="AlphaFoldDB" id="A0AAD7I8Y7"/>
<proteinExistence type="predicted"/>
<comment type="caution">
    <text evidence="1">The sequence shown here is derived from an EMBL/GenBank/DDBJ whole genome shotgun (WGS) entry which is preliminary data.</text>
</comment>